<keyword evidence="1 6" id="KW-0645">Protease</keyword>
<gene>
    <name evidence="6" type="ORF">H1191_17545</name>
</gene>
<evidence type="ECO:0000313" key="6">
    <source>
        <dbReference type="EMBL" id="MBA4496086.1"/>
    </source>
</evidence>
<reference evidence="6 7" key="1">
    <citation type="submission" date="2020-07" db="EMBL/GenBank/DDBJ databases">
        <authorList>
            <person name="Feng H."/>
        </authorList>
    </citation>
    <scope>NUCLEOTIDE SEQUENCE [LARGE SCALE GENOMIC DNA]</scope>
    <source>
        <strain evidence="7">s-10</strain>
    </source>
</reference>
<dbReference type="GO" id="GO:0004222">
    <property type="term" value="F:metalloendopeptidase activity"/>
    <property type="evidence" value="ECO:0007669"/>
    <property type="project" value="InterPro"/>
</dbReference>
<evidence type="ECO:0000256" key="4">
    <source>
        <dbReference type="ARBA" id="ARBA00022833"/>
    </source>
</evidence>
<dbReference type="Proteomes" id="UP000535491">
    <property type="component" value="Unassembled WGS sequence"/>
</dbReference>
<comment type="caution">
    <text evidence="6">The sequence shown here is derived from an EMBL/GenBank/DDBJ whole genome shotgun (WGS) entry which is preliminary data.</text>
</comment>
<dbReference type="Gene3D" id="3.40.390.10">
    <property type="entry name" value="Collagenase (Catalytic Domain)"/>
    <property type="match status" value="1"/>
</dbReference>
<keyword evidence="7" id="KW-1185">Reference proteome</keyword>
<dbReference type="GO" id="GO:0006508">
    <property type="term" value="P:proteolysis"/>
    <property type="evidence" value="ECO:0007669"/>
    <property type="project" value="UniProtKB-KW"/>
</dbReference>
<dbReference type="InterPro" id="IPR024079">
    <property type="entry name" value="MetalloPept_cat_dom_sf"/>
</dbReference>
<proteinExistence type="predicted"/>
<keyword evidence="4" id="KW-0862">Zinc</keyword>
<keyword evidence="3" id="KW-0378">Hydrolase</keyword>
<dbReference type="RefSeq" id="WP_181754179.1">
    <property type="nucleotide sequence ID" value="NZ_JACEIQ010000023.1"/>
</dbReference>
<evidence type="ECO:0000313" key="7">
    <source>
        <dbReference type="Proteomes" id="UP000535491"/>
    </source>
</evidence>
<name>A0A7W1WU44_9BACL</name>
<evidence type="ECO:0000256" key="3">
    <source>
        <dbReference type="ARBA" id="ARBA00022801"/>
    </source>
</evidence>
<keyword evidence="2" id="KW-0479">Metal-binding</keyword>
<evidence type="ECO:0000256" key="2">
    <source>
        <dbReference type="ARBA" id="ARBA00022723"/>
    </source>
</evidence>
<protein>
    <submittedName>
        <fullName evidence="6">Matrixin family metalloprotease</fullName>
    </submittedName>
</protein>
<dbReference type="GO" id="GO:0031012">
    <property type="term" value="C:extracellular matrix"/>
    <property type="evidence" value="ECO:0007669"/>
    <property type="project" value="InterPro"/>
</dbReference>
<dbReference type="SUPFAM" id="SSF55486">
    <property type="entry name" value="Metalloproteases ('zincins'), catalytic domain"/>
    <property type="match status" value="1"/>
</dbReference>
<feature type="domain" description="Peptidase M10 metallopeptidase" evidence="5">
    <location>
        <begin position="101"/>
        <end position="145"/>
    </location>
</feature>
<sequence length="165" mass="18326">MLKVGPKILLVTGVLSLFFLPSMVFAHFLDYSAVDGREIRWGSSTSYTTARDHAIAAWNSLGRVNIAPDTATTVEDLTFLDSNRSDVSWDGLYTHTSGSDEIYLNSYYLRNYTTFKQKAVAAHEVGHALGLAHSYSTQLMYSCSTCSGVNTPQSHDKSDYYTLYP</sequence>
<dbReference type="Pfam" id="PF00413">
    <property type="entry name" value="Peptidase_M10"/>
    <property type="match status" value="1"/>
</dbReference>
<dbReference type="InterPro" id="IPR001818">
    <property type="entry name" value="Pept_M10_metallopeptidase"/>
</dbReference>
<dbReference type="GO" id="GO:0008270">
    <property type="term" value="F:zinc ion binding"/>
    <property type="evidence" value="ECO:0007669"/>
    <property type="project" value="InterPro"/>
</dbReference>
<keyword evidence="6" id="KW-0482">Metalloprotease</keyword>
<accession>A0A7W1WU44</accession>
<evidence type="ECO:0000256" key="1">
    <source>
        <dbReference type="ARBA" id="ARBA00022670"/>
    </source>
</evidence>
<dbReference type="AlphaFoldDB" id="A0A7W1WU44"/>
<evidence type="ECO:0000259" key="5">
    <source>
        <dbReference type="Pfam" id="PF00413"/>
    </source>
</evidence>
<organism evidence="6 7">
    <name type="scientific">Paenactinomyces guangxiensis</name>
    <dbReference type="NCBI Taxonomy" id="1490290"/>
    <lineage>
        <taxon>Bacteria</taxon>
        <taxon>Bacillati</taxon>
        <taxon>Bacillota</taxon>
        <taxon>Bacilli</taxon>
        <taxon>Bacillales</taxon>
        <taxon>Thermoactinomycetaceae</taxon>
        <taxon>Paenactinomyces</taxon>
    </lineage>
</organism>
<dbReference type="EMBL" id="JACEIQ010000023">
    <property type="protein sequence ID" value="MBA4496086.1"/>
    <property type="molecule type" value="Genomic_DNA"/>
</dbReference>